<name>A0A382ATY9_9ZZZZ</name>
<dbReference type="AlphaFoldDB" id="A0A382ATY9"/>
<dbReference type="NCBIfam" id="TIGR01509">
    <property type="entry name" value="HAD-SF-IA-v3"/>
    <property type="match status" value="1"/>
</dbReference>
<evidence type="ECO:0000256" key="4">
    <source>
        <dbReference type="ARBA" id="ARBA00023277"/>
    </source>
</evidence>
<dbReference type="Pfam" id="PF00702">
    <property type="entry name" value="Hydrolase"/>
    <property type="match status" value="1"/>
</dbReference>
<organism evidence="5">
    <name type="scientific">marine metagenome</name>
    <dbReference type="NCBI Taxonomy" id="408172"/>
    <lineage>
        <taxon>unclassified sequences</taxon>
        <taxon>metagenomes</taxon>
        <taxon>ecological metagenomes</taxon>
    </lineage>
</organism>
<reference evidence="5" key="1">
    <citation type="submission" date="2018-05" db="EMBL/GenBank/DDBJ databases">
        <authorList>
            <person name="Lanie J.A."/>
            <person name="Ng W.-L."/>
            <person name="Kazmierczak K.M."/>
            <person name="Andrzejewski T.M."/>
            <person name="Davidsen T.M."/>
            <person name="Wayne K.J."/>
            <person name="Tettelin H."/>
            <person name="Glass J.I."/>
            <person name="Rusch D."/>
            <person name="Podicherti R."/>
            <person name="Tsui H.-C.T."/>
            <person name="Winkler M.E."/>
        </authorList>
    </citation>
    <scope>NUCLEOTIDE SEQUENCE</scope>
</reference>
<dbReference type="NCBIfam" id="TIGR01549">
    <property type="entry name" value="HAD-SF-IA-v1"/>
    <property type="match status" value="1"/>
</dbReference>
<dbReference type="GO" id="GO:0046872">
    <property type="term" value="F:metal ion binding"/>
    <property type="evidence" value="ECO:0007669"/>
    <property type="project" value="UniProtKB-KW"/>
</dbReference>
<evidence type="ECO:0000313" key="5">
    <source>
        <dbReference type="EMBL" id="SVB04918.1"/>
    </source>
</evidence>
<dbReference type="PANTHER" id="PTHR46193">
    <property type="entry name" value="6-PHOSPHOGLUCONATE PHOSPHATASE"/>
    <property type="match status" value="1"/>
</dbReference>
<dbReference type="Gene3D" id="1.10.150.240">
    <property type="entry name" value="Putative phosphatase, domain 2"/>
    <property type="match status" value="1"/>
</dbReference>
<evidence type="ECO:0000256" key="1">
    <source>
        <dbReference type="ARBA" id="ARBA00001946"/>
    </source>
</evidence>
<dbReference type="InterPro" id="IPR051600">
    <property type="entry name" value="Beta-PGM-like"/>
</dbReference>
<dbReference type="SFLD" id="SFLDG01135">
    <property type="entry name" value="C1.5.6:_HAD__Beta-PGM__Phospha"/>
    <property type="match status" value="1"/>
</dbReference>
<dbReference type="InterPro" id="IPR023214">
    <property type="entry name" value="HAD_sf"/>
</dbReference>
<dbReference type="SFLD" id="SFLDG01129">
    <property type="entry name" value="C1.5:_HAD__Beta-PGM__Phosphata"/>
    <property type="match status" value="1"/>
</dbReference>
<comment type="cofactor">
    <cofactor evidence="1">
        <name>Mg(2+)</name>
        <dbReference type="ChEBI" id="CHEBI:18420"/>
    </cofactor>
</comment>
<evidence type="ECO:0000256" key="3">
    <source>
        <dbReference type="ARBA" id="ARBA00022842"/>
    </source>
</evidence>
<dbReference type="PANTHER" id="PTHR46193:SF18">
    <property type="entry name" value="HEXITOL PHOSPHATASE B"/>
    <property type="match status" value="1"/>
</dbReference>
<gene>
    <name evidence="5" type="ORF">METZ01_LOCUS157772</name>
</gene>
<keyword evidence="2" id="KW-0479">Metal-binding</keyword>
<dbReference type="GO" id="GO:0003824">
    <property type="term" value="F:catalytic activity"/>
    <property type="evidence" value="ECO:0007669"/>
    <property type="project" value="UniProtKB-ARBA"/>
</dbReference>
<keyword evidence="3" id="KW-0460">Magnesium</keyword>
<dbReference type="SUPFAM" id="SSF56784">
    <property type="entry name" value="HAD-like"/>
    <property type="match status" value="1"/>
</dbReference>
<proteinExistence type="predicted"/>
<protein>
    <recommendedName>
        <fullName evidence="6">FCP1 homology domain-containing protein</fullName>
    </recommendedName>
</protein>
<dbReference type="SFLD" id="SFLDS00003">
    <property type="entry name" value="Haloacid_Dehalogenase"/>
    <property type="match status" value="1"/>
</dbReference>
<keyword evidence="4" id="KW-0119">Carbohydrate metabolism</keyword>
<dbReference type="EMBL" id="UINC01026805">
    <property type="protein sequence ID" value="SVB04918.1"/>
    <property type="molecule type" value="Genomic_DNA"/>
</dbReference>
<dbReference type="InterPro" id="IPR036412">
    <property type="entry name" value="HAD-like_sf"/>
</dbReference>
<dbReference type="Gene3D" id="3.40.50.1000">
    <property type="entry name" value="HAD superfamily/HAD-like"/>
    <property type="match status" value="1"/>
</dbReference>
<dbReference type="InterPro" id="IPR023198">
    <property type="entry name" value="PGP-like_dom2"/>
</dbReference>
<dbReference type="InterPro" id="IPR006439">
    <property type="entry name" value="HAD-SF_hydro_IA"/>
</dbReference>
<evidence type="ECO:0008006" key="6">
    <source>
        <dbReference type="Google" id="ProtNLM"/>
    </source>
</evidence>
<sequence>MSHFDAVIFDMDGVIVDSEPIHELSFLQLWREMGHGENHGIQFSEFYGISDRAVWEAFIDKHQPIQSIEELTVLKEDRVIQLLRDKQPVFDGIPNLVQRLVKCLPLAIASGSVHRIIDEVLTMHDLRRYFCCTASSEDVPNSKPEPDVFLLAAKRLGVARNKCCVIEDTVTGVLAGKAAGMTVLGITNTFDAETLAQAGADQVFEDYLSIGDTILK</sequence>
<evidence type="ECO:0000256" key="2">
    <source>
        <dbReference type="ARBA" id="ARBA00022723"/>
    </source>
</evidence>
<accession>A0A382ATY9</accession>